<keyword evidence="3" id="KW-0812">Transmembrane</keyword>
<keyword evidence="3" id="KW-1133">Transmembrane helix</keyword>
<feature type="compositionally biased region" description="Basic and acidic residues" evidence="2">
    <location>
        <begin position="265"/>
        <end position="278"/>
    </location>
</feature>
<dbReference type="AlphaFoldDB" id="W9VAL1"/>
<dbReference type="Proteomes" id="UP000019460">
    <property type="component" value="Unassembled WGS sequence"/>
</dbReference>
<feature type="region of interest" description="Disordered" evidence="2">
    <location>
        <begin position="205"/>
        <end position="375"/>
    </location>
</feature>
<dbReference type="STRING" id="1249627.D779_4201"/>
<name>W9VAL1_9GAMM</name>
<reference evidence="4 5" key="1">
    <citation type="submission" date="2012-11" db="EMBL/GenBank/DDBJ databases">
        <title>Genome assembly of Thiorhodococcus sp. AK35.</title>
        <authorList>
            <person name="Nupur N."/>
            <person name="Khatri I."/>
            <person name="Subramanian S."/>
            <person name="Pinnaka A."/>
        </authorList>
    </citation>
    <scope>NUCLEOTIDE SEQUENCE [LARGE SCALE GENOMIC DNA]</scope>
    <source>
        <strain evidence="4 5">AK35</strain>
    </source>
</reference>
<organism evidence="4 5">
    <name type="scientific">Imhoffiella purpurea</name>
    <dbReference type="NCBI Taxonomy" id="1249627"/>
    <lineage>
        <taxon>Bacteria</taxon>
        <taxon>Pseudomonadati</taxon>
        <taxon>Pseudomonadota</taxon>
        <taxon>Gammaproteobacteria</taxon>
        <taxon>Chromatiales</taxon>
        <taxon>Chromatiaceae</taxon>
        <taxon>Imhoffiella</taxon>
    </lineage>
</organism>
<keyword evidence="5" id="KW-1185">Reference proteome</keyword>
<keyword evidence="1" id="KW-0175">Coiled coil</keyword>
<keyword evidence="3" id="KW-0472">Membrane</keyword>
<evidence type="ECO:0000256" key="3">
    <source>
        <dbReference type="SAM" id="Phobius"/>
    </source>
</evidence>
<feature type="compositionally biased region" description="Acidic residues" evidence="2">
    <location>
        <begin position="279"/>
        <end position="289"/>
    </location>
</feature>
<dbReference type="eggNOG" id="ENOG5030KWW">
    <property type="taxonomic scope" value="Bacteria"/>
</dbReference>
<protein>
    <submittedName>
        <fullName evidence="4">MJ0042 family finger-like protein</fullName>
    </submittedName>
</protein>
<feature type="coiled-coil region" evidence="1">
    <location>
        <begin position="132"/>
        <end position="173"/>
    </location>
</feature>
<accession>W9VAL1</accession>
<proteinExistence type="predicted"/>
<gene>
    <name evidence="4" type="ORF">D779_4201</name>
</gene>
<sequence length="375" mass="41870">MTAIEIGSLVLAGEFGLVAWGILFYLLRQHRDLRHADHHHAGAVMEELEQAEVDRRDALQTLFAETYRLEGDELSAKVDEYIDREKAFYNAMLSLYLERDGEKLKEMPVELTKVLAPWAHMTPSGMVHASEIGSLEEEKAALASELQSTKQTLEDLMEEYMAAFDKNQEAAQLPVEEDQLQEELAQEEMPEPEPEEAAEITFDEPAAASPEEEMPLEDETDPTAGIEFDAPGAETPKEVPPEEEMDVAAELGIDEPPASTPSDESTARQEQQKEREQIDPLEEPEDLDDVSLSALGIDPEPTPAIPEPETAEDIEPGNLEEDLFEMPDSPDQPEQPKQKNQTEETPPTEEDLEDARAREELEGLADLFDPPSDKP</sequence>
<feature type="compositionally biased region" description="Acidic residues" evidence="2">
    <location>
        <begin position="210"/>
        <end position="221"/>
    </location>
</feature>
<evidence type="ECO:0000256" key="1">
    <source>
        <dbReference type="SAM" id="Coils"/>
    </source>
</evidence>
<feature type="compositionally biased region" description="Acidic residues" evidence="2">
    <location>
        <begin position="309"/>
        <end position="325"/>
    </location>
</feature>
<evidence type="ECO:0000256" key="2">
    <source>
        <dbReference type="SAM" id="MobiDB-lite"/>
    </source>
</evidence>
<dbReference type="EMBL" id="AONC01000009">
    <property type="protein sequence ID" value="EXJ16648.1"/>
    <property type="molecule type" value="Genomic_DNA"/>
</dbReference>
<feature type="transmembrane region" description="Helical" evidence="3">
    <location>
        <begin position="6"/>
        <end position="27"/>
    </location>
</feature>
<evidence type="ECO:0000313" key="4">
    <source>
        <dbReference type="EMBL" id="EXJ16648.1"/>
    </source>
</evidence>
<comment type="caution">
    <text evidence="4">The sequence shown here is derived from an EMBL/GenBank/DDBJ whole genome shotgun (WGS) entry which is preliminary data.</text>
</comment>
<evidence type="ECO:0000313" key="5">
    <source>
        <dbReference type="Proteomes" id="UP000019460"/>
    </source>
</evidence>